<keyword evidence="1" id="KW-0472">Membrane</keyword>
<name>A0A1N7PNP8_9BACT</name>
<dbReference type="InterPro" id="IPR006860">
    <property type="entry name" value="FecR"/>
</dbReference>
<organism evidence="4 5">
    <name type="scientific">Belliella pelovolcani</name>
    <dbReference type="NCBI Taxonomy" id="529505"/>
    <lineage>
        <taxon>Bacteria</taxon>
        <taxon>Pseudomonadati</taxon>
        <taxon>Bacteroidota</taxon>
        <taxon>Cytophagia</taxon>
        <taxon>Cytophagales</taxon>
        <taxon>Cyclobacteriaceae</taxon>
        <taxon>Belliella</taxon>
    </lineage>
</organism>
<dbReference type="RefSeq" id="WP_076502789.1">
    <property type="nucleotide sequence ID" value="NZ_FTOP01000018.1"/>
</dbReference>
<feature type="domain" description="FecR protein" evidence="2">
    <location>
        <begin position="111"/>
        <end position="204"/>
    </location>
</feature>
<dbReference type="OrthoDB" id="1452822at2"/>
<dbReference type="EMBL" id="FTOP01000018">
    <property type="protein sequence ID" value="SIT12202.1"/>
    <property type="molecule type" value="Genomic_DNA"/>
</dbReference>
<dbReference type="STRING" id="529505.SAMN05421761_11852"/>
<keyword evidence="1" id="KW-0812">Transmembrane</keyword>
<dbReference type="PANTHER" id="PTHR30273">
    <property type="entry name" value="PERIPLASMIC SIGNAL SENSOR AND SIGMA FACTOR ACTIVATOR FECR-RELATED"/>
    <property type="match status" value="1"/>
</dbReference>
<dbReference type="InterPro" id="IPR032508">
    <property type="entry name" value="FecR_C"/>
</dbReference>
<dbReference type="AlphaFoldDB" id="A0A1N7PNP8"/>
<keyword evidence="5" id="KW-1185">Reference proteome</keyword>
<protein>
    <submittedName>
        <fullName evidence="4">FecR family protein</fullName>
    </submittedName>
</protein>
<feature type="domain" description="Protein FecR C-terminal" evidence="3">
    <location>
        <begin position="248"/>
        <end position="314"/>
    </location>
</feature>
<dbReference type="Gene3D" id="3.55.50.30">
    <property type="match status" value="1"/>
</dbReference>
<feature type="transmembrane region" description="Helical" evidence="1">
    <location>
        <begin position="75"/>
        <end position="95"/>
    </location>
</feature>
<dbReference type="Proteomes" id="UP000186026">
    <property type="component" value="Unassembled WGS sequence"/>
</dbReference>
<sequence>MKAKFNIDPETKALIHQLLRGKITNTEELNRINEWYHKIYQEQSSTLDTKQYKREALQMIDKAIKTKQRNLYVRFRWIAATITLIALTAIALFQISDWSSTKDPSDVEWVVYQTGKGERATYYLPDSSQVFLAPNTTIKITTDFLAQRKVELNGLAFFKVKKLQQTSFEVFTEKLHTSVLGTSFSVGAYSGGEERVEVKSGKVKVKQQEGSKQTILAKGQRVYTFQDQLFPSTITDQEEAFSWVSNTLIFNNITLSEMAEKLEDWYGIEVKTTQPFNTCRINGKYQNQSIEEVLKIINYSIKMEYKWENNTLTIEKVTCN</sequence>
<keyword evidence="1" id="KW-1133">Transmembrane helix</keyword>
<gene>
    <name evidence="4" type="ORF">SAMN05421761_11852</name>
</gene>
<evidence type="ECO:0000259" key="2">
    <source>
        <dbReference type="Pfam" id="PF04773"/>
    </source>
</evidence>
<reference evidence="5" key="1">
    <citation type="submission" date="2017-01" db="EMBL/GenBank/DDBJ databases">
        <authorList>
            <person name="Varghese N."/>
            <person name="Submissions S."/>
        </authorList>
    </citation>
    <scope>NUCLEOTIDE SEQUENCE [LARGE SCALE GENOMIC DNA]</scope>
    <source>
        <strain evidence="5">DSM 46698</strain>
    </source>
</reference>
<dbReference type="GO" id="GO:0016989">
    <property type="term" value="F:sigma factor antagonist activity"/>
    <property type="evidence" value="ECO:0007669"/>
    <property type="project" value="TreeGrafter"/>
</dbReference>
<dbReference type="PIRSF" id="PIRSF018266">
    <property type="entry name" value="FecR"/>
    <property type="match status" value="1"/>
</dbReference>
<dbReference type="Gene3D" id="2.60.120.1440">
    <property type="match status" value="1"/>
</dbReference>
<dbReference type="Pfam" id="PF16344">
    <property type="entry name" value="FecR_C"/>
    <property type="match status" value="1"/>
</dbReference>
<evidence type="ECO:0000313" key="4">
    <source>
        <dbReference type="EMBL" id="SIT12202.1"/>
    </source>
</evidence>
<dbReference type="Pfam" id="PF04773">
    <property type="entry name" value="FecR"/>
    <property type="match status" value="1"/>
</dbReference>
<evidence type="ECO:0000313" key="5">
    <source>
        <dbReference type="Proteomes" id="UP000186026"/>
    </source>
</evidence>
<evidence type="ECO:0000256" key="1">
    <source>
        <dbReference type="SAM" id="Phobius"/>
    </source>
</evidence>
<dbReference type="PANTHER" id="PTHR30273:SF2">
    <property type="entry name" value="PROTEIN FECR"/>
    <property type="match status" value="1"/>
</dbReference>
<dbReference type="InterPro" id="IPR012373">
    <property type="entry name" value="Ferrdict_sens_TM"/>
</dbReference>
<accession>A0A1N7PNP8</accession>
<proteinExistence type="predicted"/>
<evidence type="ECO:0000259" key="3">
    <source>
        <dbReference type="Pfam" id="PF16344"/>
    </source>
</evidence>